<dbReference type="InterPro" id="IPR005624">
    <property type="entry name" value="PduO/GlcC-like"/>
</dbReference>
<dbReference type="Pfam" id="PF03928">
    <property type="entry name" value="HbpS-like"/>
    <property type="match status" value="1"/>
</dbReference>
<dbReference type="Gene3D" id="3.30.450.150">
    <property type="entry name" value="Haem-degrading domain"/>
    <property type="match status" value="1"/>
</dbReference>
<dbReference type="InterPro" id="IPR038084">
    <property type="entry name" value="PduO/GlcC-like_sf"/>
</dbReference>
<evidence type="ECO:0000313" key="1">
    <source>
        <dbReference type="EMBL" id="GGS55743.1"/>
    </source>
</evidence>
<reference evidence="1" key="2">
    <citation type="submission" date="2020-09" db="EMBL/GenBank/DDBJ databases">
        <authorList>
            <person name="Sun Q."/>
            <person name="Ohkuma M."/>
        </authorList>
    </citation>
    <scope>NUCLEOTIDE SEQUENCE</scope>
    <source>
        <strain evidence="1">JCM 4234</strain>
    </source>
</reference>
<name>A0A918GST7_STRGD</name>
<protein>
    <recommendedName>
        <fullName evidence="3">Heme-binding protein</fullName>
    </recommendedName>
</protein>
<dbReference type="SUPFAM" id="SSF143744">
    <property type="entry name" value="GlcG-like"/>
    <property type="match status" value="1"/>
</dbReference>
<dbReference type="PANTHER" id="PTHR34309:SF1">
    <property type="entry name" value="PROTEIN GLCG"/>
    <property type="match status" value="1"/>
</dbReference>
<accession>A0A918GST7</accession>
<evidence type="ECO:0008006" key="3">
    <source>
        <dbReference type="Google" id="ProtNLM"/>
    </source>
</evidence>
<dbReference type="PANTHER" id="PTHR34309">
    <property type="entry name" value="SLR1406 PROTEIN"/>
    <property type="match status" value="1"/>
</dbReference>
<dbReference type="Proteomes" id="UP000653493">
    <property type="component" value="Unassembled WGS sequence"/>
</dbReference>
<dbReference type="AlphaFoldDB" id="A0A918GST7"/>
<evidence type="ECO:0000313" key="2">
    <source>
        <dbReference type="Proteomes" id="UP000653493"/>
    </source>
</evidence>
<dbReference type="InterPro" id="IPR052517">
    <property type="entry name" value="GlcG_carb_metab_protein"/>
</dbReference>
<reference evidence="1" key="1">
    <citation type="journal article" date="2014" name="Int. J. Syst. Evol. Microbiol.">
        <title>Complete genome sequence of Corynebacterium casei LMG S-19264T (=DSM 44701T), isolated from a smear-ripened cheese.</title>
        <authorList>
            <consortium name="US DOE Joint Genome Institute (JGI-PGF)"/>
            <person name="Walter F."/>
            <person name="Albersmeier A."/>
            <person name="Kalinowski J."/>
            <person name="Ruckert C."/>
        </authorList>
    </citation>
    <scope>NUCLEOTIDE SEQUENCE</scope>
    <source>
        <strain evidence="1">JCM 4234</strain>
    </source>
</reference>
<comment type="caution">
    <text evidence="1">The sequence shown here is derived from an EMBL/GenBank/DDBJ whole genome shotgun (WGS) entry which is preliminary data.</text>
</comment>
<keyword evidence="2" id="KW-1185">Reference proteome</keyword>
<proteinExistence type="predicted"/>
<gene>
    <name evidence="1" type="ORF">GCM10010238_51460</name>
</gene>
<sequence>MITLSAAERAVQAGKDKAAELGVPFTVTVVDAGAHLIAAARMDGAALAAVETSRSKARTAVLFARTTRDLAPDVQPGAPLFGIEAGTRDPLVFVAGGVPVVQDGVVIGAIGVGGGTPDEDHEVASAALTVL</sequence>
<organism evidence="1 2">
    <name type="scientific">Streptomyces griseoviridis</name>
    <dbReference type="NCBI Taxonomy" id="45398"/>
    <lineage>
        <taxon>Bacteria</taxon>
        <taxon>Bacillati</taxon>
        <taxon>Actinomycetota</taxon>
        <taxon>Actinomycetes</taxon>
        <taxon>Kitasatosporales</taxon>
        <taxon>Streptomycetaceae</taxon>
        <taxon>Streptomyces</taxon>
    </lineage>
</organism>
<dbReference type="EMBL" id="BMSL01000019">
    <property type="protein sequence ID" value="GGS55743.1"/>
    <property type="molecule type" value="Genomic_DNA"/>
</dbReference>